<comment type="similarity">
    <text evidence="1 5">Belongs to the sulfatase family.</text>
</comment>
<dbReference type="InterPro" id="IPR000917">
    <property type="entry name" value="Sulfatase_N"/>
</dbReference>
<dbReference type="CDD" id="cd16147">
    <property type="entry name" value="G6S"/>
    <property type="match status" value="1"/>
</dbReference>
<evidence type="ECO:0000256" key="4">
    <source>
        <dbReference type="ARBA" id="ARBA00023180"/>
    </source>
</evidence>
<sequence>MRCILGLLGLAATIRALDQVPLKQEERPNIIVVLTDDQDLHMDSINYMPLLKKHIIDHGTFYKHHYCSTAICCPSRVTLWTGRNAHNTNVTDVFPPYGGYPKFVAQGFNENYLPVWLQDSGYNTYYTGKLFNAHTVDNWNSPHPAGWTSSDFLLDPHTYQYLNATFQRNENPPVSYQGQYATDILAEKAYGLLDEGVYSKKPFFLTVAPVAPHSNVDSNTFRDPNGEGDPLDEIHMTAPIPAERHRHLFPGVKVPRTANFNPDKPSGASWIKHLAKLTDEVLTYNDNFYRARLQALQAVDELVDGIVTRLSNYGILENTYILYTTDNGYHISQHRLNPGKECGFEEDINIPLIIRGPGVPVGEADIVTAHTDLAPTILKLAGGDWKRDDLDGSPIPLDQNSIRREKVTRQEHVNVEFWGRGIPEGVYRFSLDDGRVVSYGSNNTYKALRVIGQNYNLYYSVWCTNEHELYDLATDPGQLTNIHPSVAPSSSTQPLVLGFPVSKVLPRLDALLMVTKSCKGYTCTHPWSVIHPNGDVRSLRDALDEKFDAFYLGEVASRVQFEKCELGYIIESEGPQEAVAFDGL</sequence>
<accession>A0A0C3D6L8</accession>
<keyword evidence="4" id="KW-0325">Glycoprotein</keyword>
<dbReference type="GO" id="GO:0018958">
    <property type="term" value="P:phenol-containing compound metabolic process"/>
    <property type="evidence" value="ECO:0007669"/>
    <property type="project" value="InterPro"/>
</dbReference>
<comment type="catalytic activity">
    <reaction evidence="5">
        <text>an aryl sulfate + H2O = a phenol + sulfate + H(+)</text>
        <dbReference type="Rhea" id="RHEA:17261"/>
        <dbReference type="ChEBI" id="CHEBI:15377"/>
        <dbReference type="ChEBI" id="CHEBI:15378"/>
        <dbReference type="ChEBI" id="CHEBI:16189"/>
        <dbReference type="ChEBI" id="CHEBI:33853"/>
        <dbReference type="ChEBI" id="CHEBI:140317"/>
        <dbReference type="EC" id="3.1.6.1"/>
    </reaction>
</comment>
<reference evidence="9 10" key="1">
    <citation type="submission" date="2014-04" db="EMBL/GenBank/DDBJ databases">
        <authorList>
            <consortium name="DOE Joint Genome Institute"/>
            <person name="Kuo A."/>
            <person name="Martino E."/>
            <person name="Perotto S."/>
            <person name="Kohler A."/>
            <person name="Nagy L.G."/>
            <person name="Floudas D."/>
            <person name="Copeland A."/>
            <person name="Barry K.W."/>
            <person name="Cichocki N."/>
            <person name="Veneault-Fourrey C."/>
            <person name="LaButti K."/>
            <person name="Lindquist E.A."/>
            <person name="Lipzen A."/>
            <person name="Lundell T."/>
            <person name="Morin E."/>
            <person name="Murat C."/>
            <person name="Sun H."/>
            <person name="Tunlid A."/>
            <person name="Henrissat B."/>
            <person name="Grigoriev I.V."/>
            <person name="Hibbett D.S."/>
            <person name="Martin F."/>
            <person name="Nordberg H.P."/>
            <person name="Cantor M.N."/>
            <person name="Hua S.X."/>
        </authorList>
    </citation>
    <scope>NUCLEOTIDE SEQUENCE [LARGE SCALE GENOMIC DNA]</scope>
    <source>
        <strain evidence="9 10">Zn</strain>
    </source>
</reference>
<evidence type="ECO:0000256" key="6">
    <source>
        <dbReference type="PIRSR" id="PIRSR000972-50"/>
    </source>
</evidence>
<dbReference type="HOGENOM" id="CLU_006332_4_0_1"/>
<dbReference type="PANTHER" id="PTHR43108">
    <property type="entry name" value="N-ACETYLGLUCOSAMINE-6-SULFATASE FAMILY MEMBER"/>
    <property type="match status" value="1"/>
</dbReference>
<keyword evidence="3 5" id="KW-0378">Hydrolase</keyword>
<dbReference type="FunFam" id="3.40.720.10:FF:000051">
    <property type="entry name" value="Arylsulfatase"/>
    <property type="match status" value="1"/>
</dbReference>
<dbReference type="PANTHER" id="PTHR43108:SF8">
    <property type="entry name" value="SD21168P"/>
    <property type="match status" value="1"/>
</dbReference>
<dbReference type="PROSITE" id="PS00523">
    <property type="entry name" value="SULFATASE_1"/>
    <property type="match status" value="1"/>
</dbReference>
<dbReference type="OrthoDB" id="96314at2759"/>
<keyword evidence="2 7" id="KW-0732">Signal</keyword>
<evidence type="ECO:0000313" key="9">
    <source>
        <dbReference type="EMBL" id="KIM97552.1"/>
    </source>
</evidence>
<evidence type="ECO:0000313" key="10">
    <source>
        <dbReference type="Proteomes" id="UP000054321"/>
    </source>
</evidence>
<dbReference type="InterPro" id="IPR012083">
    <property type="entry name" value="Arylsulfatase"/>
</dbReference>
<dbReference type="SUPFAM" id="SSF53649">
    <property type="entry name" value="Alkaline phosphatase-like"/>
    <property type="match status" value="1"/>
</dbReference>
<dbReference type="InterPro" id="IPR024607">
    <property type="entry name" value="Sulfatase_CS"/>
</dbReference>
<dbReference type="STRING" id="913774.A0A0C3D6L8"/>
<dbReference type="InParanoid" id="A0A0C3D6L8"/>
<feature type="signal peptide" evidence="7">
    <location>
        <begin position="1"/>
        <end position="16"/>
    </location>
</feature>
<comment type="PTM">
    <text evidence="6">The conversion to 3-oxoalanine (also known as C-formylglycine, FGly), of a serine or cysteine residue in prokaryotes and of a cysteine residue in eukaryotes, is critical for catalytic activity.</text>
</comment>
<feature type="chain" id="PRO_5002176406" description="Arylsulfatase" evidence="7">
    <location>
        <begin position="17"/>
        <end position="584"/>
    </location>
</feature>
<dbReference type="GO" id="GO:0005539">
    <property type="term" value="F:glycosaminoglycan binding"/>
    <property type="evidence" value="ECO:0007669"/>
    <property type="project" value="TreeGrafter"/>
</dbReference>
<feature type="modified residue" description="3-oxoalanine (Cys)" evidence="6">
    <location>
        <position position="72"/>
    </location>
</feature>
<dbReference type="InterPro" id="IPR017850">
    <property type="entry name" value="Alkaline_phosphatase_core_sf"/>
</dbReference>
<gene>
    <name evidence="9" type="ORF">OIDMADRAFT_130273</name>
</gene>
<dbReference type="EC" id="3.1.6.1" evidence="5"/>
<evidence type="ECO:0000256" key="2">
    <source>
        <dbReference type="ARBA" id="ARBA00022729"/>
    </source>
</evidence>
<evidence type="ECO:0000256" key="7">
    <source>
        <dbReference type="SAM" id="SignalP"/>
    </source>
</evidence>
<dbReference type="EMBL" id="KN832882">
    <property type="protein sequence ID" value="KIM97552.1"/>
    <property type="molecule type" value="Genomic_DNA"/>
</dbReference>
<reference evidence="10" key="2">
    <citation type="submission" date="2015-01" db="EMBL/GenBank/DDBJ databases">
        <title>Evolutionary Origins and Diversification of the Mycorrhizal Mutualists.</title>
        <authorList>
            <consortium name="DOE Joint Genome Institute"/>
            <consortium name="Mycorrhizal Genomics Consortium"/>
            <person name="Kohler A."/>
            <person name="Kuo A."/>
            <person name="Nagy L.G."/>
            <person name="Floudas D."/>
            <person name="Copeland A."/>
            <person name="Barry K.W."/>
            <person name="Cichocki N."/>
            <person name="Veneault-Fourrey C."/>
            <person name="LaButti K."/>
            <person name="Lindquist E.A."/>
            <person name="Lipzen A."/>
            <person name="Lundell T."/>
            <person name="Morin E."/>
            <person name="Murat C."/>
            <person name="Riley R."/>
            <person name="Ohm R."/>
            <person name="Sun H."/>
            <person name="Tunlid A."/>
            <person name="Henrissat B."/>
            <person name="Grigoriev I.V."/>
            <person name="Hibbett D.S."/>
            <person name="Martin F."/>
        </authorList>
    </citation>
    <scope>NUCLEOTIDE SEQUENCE [LARGE SCALE GENOMIC DNA]</scope>
    <source>
        <strain evidence="10">Zn</strain>
    </source>
</reference>
<proteinExistence type="inferred from homology"/>
<dbReference type="Proteomes" id="UP000054321">
    <property type="component" value="Unassembled WGS sequence"/>
</dbReference>
<organism evidence="9 10">
    <name type="scientific">Oidiodendron maius (strain Zn)</name>
    <dbReference type="NCBI Taxonomy" id="913774"/>
    <lineage>
        <taxon>Eukaryota</taxon>
        <taxon>Fungi</taxon>
        <taxon>Dikarya</taxon>
        <taxon>Ascomycota</taxon>
        <taxon>Pezizomycotina</taxon>
        <taxon>Leotiomycetes</taxon>
        <taxon>Leotiomycetes incertae sedis</taxon>
        <taxon>Myxotrichaceae</taxon>
        <taxon>Oidiodendron</taxon>
    </lineage>
</organism>
<dbReference type="PIRSF" id="PIRSF000972">
    <property type="entry name" value="Arylsulf_plant"/>
    <property type="match status" value="1"/>
</dbReference>
<evidence type="ECO:0000259" key="8">
    <source>
        <dbReference type="Pfam" id="PF00884"/>
    </source>
</evidence>
<evidence type="ECO:0000256" key="3">
    <source>
        <dbReference type="ARBA" id="ARBA00022801"/>
    </source>
</evidence>
<evidence type="ECO:0000256" key="1">
    <source>
        <dbReference type="ARBA" id="ARBA00008779"/>
    </source>
</evidence>
<dbReference type="Pfam" id="PF00884">
    <property type="entry name" value="Sulfatase"/>
    <property type="match status" value="1"/>
</dbReference>
<name>A0A0C3D6L8_OIDMZ</name>
<dbReference type="Gene3D" id="3.40.720.10">
    <property type="entry name" value="Alkaline Phosphatase, subunit A"/>
    <property type="match status" value="1"/>
</dbReference>
<keyword evidence="10" id="KW-1185">Reference proteome</keyword>
<dbReference type="AlphaFoldDB" id="A0A0C3D6L8"/>
<evidence type="ECO:0000256" key="5">
    <source>
        <dbReference type="PIRNR" id="PIRNR000972"/>
    </source>
</evidence>
<dbReference type="GO" id="GO:0008449">
    <property type="term" value="F:N-acetylglucosamine-6-sulfatase activity"/>
    <property type="evidence" value="ECO:0007669"/>
    <property type="project" value="TreeGrafter"/>
</dbReference>
<dbReference type="GO" id="GO:0004065">
    <property type="term" value="F:arylsulfatase activity"/>
    <property type="evidence" value="ECO:0007669"/>
    <property type="project" value="UniProtKB-UniRule"/>
</dbReference>
<feature type="domain" description="Sulfatase N-terminal" evidence="8">
    <location>
        <begin position="28"/>
        <end position="382"/>
    </location>
</feature>
<protein>
    <recommendedName>
        <fullName evidence="5">Arylsulfatase</fullName>
        <shortName evidence="5">AS</shortName>
        <ecNumber evidence="5">3.1.6.1</ecNumber>
    </recommendedName>
    <alternativeName>
        <fullName evidence="5">Aryl-sulfate sulphohydrolase</fullName>
    </alternativeName>
</protein>